<proteinExistence type="predicted"/>
<evidence type="ECO:0000259" key="1">
    <source>
        <dbReference type="Pfam" id="PF13439"/>
    </source>
</evidence>
<dbReference type="InterPro" id="IPR028098">
    <property type="entry name" value="Glyco_trans_4-like_N"/>
</dbReference>
<dbReference type="Pfam" id="PF13439">
    <property type="entry name" value="Glyco_transf_4"/>
    <property type="match status" value="1"/>
</dbReference>
<dbReference type="RefSeq" id="WP_000357153.1">
    <property type="nucleotide sequence ID" value="NC_011586.2"/>
</dbReference>
<dbReference type="Pfam" id="PF13692">
    <property type="entry name" value="Glyco_trans_1_4"/>
    <property type="match status" value="1"/>
</dbReference>
<dbReference type="AlphaFoldDB" id="A0A7U4DF57"/>
<evidence type="ECO:0000313" key="3">
    <source>
        <dbReference type="Proteomes" id="UP000007094"/>
    </source>
</evidence>
<accession>A0A7U4DF57</accession>
<feature type="domain" description="Glycosyltransferase subfamily 4-like N-terminal" evidence="1">
    <location>
        <begin position="24"/>
        <end position="185"/>
    </location>
</feature>
<dbReference type="PANTHER" id="PTHR12526">
    <property type="entry name" value="GLYCOSYLTRANSFERASE"/>
    <property type="match status" value="1"/>
</dbReference>
<dbReference type="KEGG" id="abn:AB57_06105"/>
<dbReference type="SUPFAM" id="SSF53756">
    <property type="entry name" value="UDP-Glycosyltransferase/glycogen phosphorylase"/>
    <property type="match status" value="1"/>
</dbReference>
<organism evidence="2 3">
    <name type="scientific">Acinetobacter baumannii (strain AB0057)</name>
    <dbReference type="NCBI Taxonomy" id="480119"/>
    <lineage>
        <taxon>Bacteria</taxon>
        <taxon>Pseudomonadati</taxon>
        <taxon>Pseudomonadota</taxon>
        <taxon>Gammaproteobacteria</taxon>
        <taxon>Moraxellales</taxon>
        <taxon>Moraxellaceae</taxon>
        <taxon>Acinetobacter</taxon>
        <taxon>Acinetobacter calcoaceticus/baumannii complex</taxon>
    </lineage>
</organism>
<dbReference type="Gene3D" id="3.40.50.2000">
    <property type="entry name" value="Glycogen Phosphorylase B"/>
    <property type="match status" value="2"/>
</dbReference>
<sequence length="370" mass="42332">MDKFLEPVQKDKLIVHVITDFSGIGGAEMMLTRLIKHTTNDYKHIIISLMGISDVYKDTLDQCQEYYNLNWNGLNTVKIIFKLKKIIKKISPCTIQCWMYHANVLTTISQLGRTDKPDIFWGIHHSLSSLHQESISTRIALALSKYFSNQASGIIYCAHSSLKHHEHFGLKNNKAKVIPNGVDLNKFDQHSKINDNCIIGFAGRYHPAKGYQYLFEVISELKEFPLIFKIAGNGANLENAEIAKYFRKYALDENKVILLDQVSNMREFYSSIDLFLMTSITEGFPNVLVEAMASGVPCVSTDVGDAKFIIGNYGYVAPSRNIKELKEHILTYLNLSLDEKYKLKKLTRMRVEENFSIEVISQCYVDFWSK</sequence>
<dbReference type="GO" id="GO:0016757">
    <property type="term" value="F:glycosyltransferase activity"/>
    <property type="evidence" value="ECO:0007669"/>
    <property type="project" value="UniProtKB-ARBA"/>
</dbReference>
<protein>
    <submittedName>
        <fullName evidence="2">Gtr11</fullName>
    </submittedName>
</protein>
<dbReference type="Proteomes" id="UP000007094">
    <property type="component" value="Chromosome"/>
</dbReference>
<reference evidence="2 3" key="1">
    <citation type="journal article" date="2008" name="J. Bacteriol.">
        <title>Comparative genome sequence analysis of multidrug-resistant Acinetobacter baumannii.</title>
        <authorList>
            <person name="Adams M.D."/>
            <person name="Goglin K."/>
            <person name="Molyneaux N."/>
            <person name="Hujer K.M."/>
            <person name="Lavender H."/>
            <person name="Jamison J.J."/>
            <person name="MacDonald I.J."/>
            <person name="Martin K.M."/>
            <person name="Russo T."/>
            <person name="Campagnari A.A."/>
            <person name="Hujer A.M."/>
            <person name="Bonomo R.A."/>
            <person name="Gill S.R."/>
        </authorList>
    </citation>
    <scope>NUCLEOTIDE SEQUENCE [LARGE SCALE GENOMIC DNA]</scope>
    <source>
        <strain evidence="2 3">AB0057</strain>
    </source>
</reference>
<dbReference type="EMBL" id="CP001182">
    <property type="protein sequence ID" value="ACJ39533.1"/>
    <property type="molecule type" value="Genomic_DNA"/>
</dbReference>
<name>A0A7U4DF57_ACIB5</name>
<evidence type="ECO:0000313" key="2">
    <source>
        <dbReference type="EMBL" id="ACJ39533.1"/>
    </source>
</evidence>
<gene>
    <name evidence="2" type="primary">gtr11</name>
    <name evidence="2" type="ORF">AB57_06105</name>
</gene>